<dbReference type="Proteomes" id="UP000614601">
    <property type="component" value="Unassembled WGS sequence"/>
</dbReference>
<organism evidence="8 9">
    <name type="scientific">Bursaphelenchus okinawaensis</name>
    <dbReference type="NCBI Taxonomy" id="465554"/>
    <lineage>
        <taxon>Eukaryota</taxon>
        <taxon>Metazoa</taxon>
        <taxon>Ecdysozoa</taxon>
        <taxon>Nematoda</taxon>
        <taxon>Chromadorea</taxon>
        <taxon>Rhabditida</taxon>
        <taxon>Tylenchina</taxon>
        <taxon>Tylenchomorpha</taxon>
        <taxon>Aphelenchoidea</taxon>
        <taxon>Aphelenchoididae</taxon>
        <taxon>Bursaphelenchus</taxon>
    </lineage>
</organism>
<evidence type="ECO:0000256" key="5">
    <source>
        <dbReference type="ARBA" id="ARBA00023242"/>
    </source>
</evidence>
<dbReference type="EMBL" id="CAJFCW020000002">
    <property type="protein sequence ID" value="CAG9090590.1"/>
    <property type="molecule type" value="Genomic_DNA"/>
</dbReference>
<reference evidence="8" key="1">
    <citation type="submission" date="2020-09" db="EMBL/GenBank/DDBJ databases">
        <authorList>
            <person name="Kikuchi T."/>
        </authorList>
    </citation>
    <scope>NUCLEOTIDE SEQUENCE</scope>
    <source>
        <strain evidence="8">SH1</strain>
    </source>
</reference>
<keyword evidence="4" id="KW-0862">Zinc</keyword>
<protein>
    <recommendedName>
        <fullName evidence="7">RING-type domain-containing protein</fullName>
    </recommendedName>
</protein>
<dbReference type="Pfam" id="PF06391">
    <property type="entry name" value="MAT1"/>
    <property type="match status" value="1"/>
</dbReference>
<dbReference type="InterPro" id="IPR057657">
    <property type="entry name" value="MAT1_CAK-anch"/>
</dbReference>
<dbReference type="PANTHER" id="PTHR12683:SF13">
    <property type="entry name" value="CDK-ACTIVATING KINASE ASSEMBLY FACTOR MAT1"/>
    <property type="match status" value="1"/>
</dbReference>
<dbReference type="InterPro" id="IPR015877">
    <property type="entry name" value="MAT1_centre"/>
</dbReference>
<proteinExistence type="predicted"/>
<comment type="caution">
    <text evidence="8">The sequence shown here is derived from an EMBL/GenBank/DDBJ whole genome shotgun (WGS) entry which is preliminary data.</text>
</comment>
<comment type="subcellular location">
    <subcellularLocation>
        <location evidence="1">Nucleus</location>
    </subcellularLocation>
</comment>
<dbReference type="InterPro" id="IPR017907">
    <property type="entry name" value="Znf_RING_CS"/>
</dbReference>
<keyword evidence="5" id="KW-0539">Nucleus</keyword>
<dbReference type="GO" id="GO:0006289">
    <property type="term" value="P:nucleotide-excision repair"/>
    <property type="evidence" value="ECO:0007669"/>
    <property type="project" value="InterPro"/>
</dbReference>
<dbReference type="PANTHER" id="PTHR12683">
    <property type="entry name" value="CDK-ACTIVATING KINASE ASSEMBLY FACTOR MAT1"/>
    <property type="match status" value="1"/>
</dbReference>
<evidence type="ECO:0000256" key="1">
    <source>
        <dbReference type="ARBA" id="ARBA00004123"/>
    </source>
</evidence>
<dbReference type="GO" id="GO:0006357">
    <property type="term" value="P:regulation of transcription by RNA polymerase II"/>
    <property type="evidence" value="ECO:0007669"/>
    <property type="project" value="TreeGrafter"/>
</dbReference>
<dbReference type="PROSITE" id="PS00518">
    <property type="entry name" value="ZF_RING_1"/>
    <property type="match status" value="1"/>
</dbReference>
<dbReference type="AlphaFoldDB" id="A0A811K2A1"/>
<evidence type="ECO:0000313" key="9">
    <source>
        <dbReference type="Proteomes" id="UP000614601"/>
    </source>
</evidence>
<dbReference type="InterPro" id="IPR001841">
    <property type="entry name" value="Znf_RING"/>
</dbReference>
<accession>A0A811K2A1</accession>
<dbReference type="NCBIfam" id="TIGR00570">
    <property type="entry name" value="cdk7"/>
    <property type="match status" value="1"/>
</dbReference>
<evidence type="ECO:0000313" key="8">
    <source>
        <dbReference type="EMBL" id="CAD5210041.1"/>
    </source>
</evidence>
<evidence type="ECO:0000256" key="3">
    <source>
        <dbReference type="ARBA" id="ARBA00022771"/>
    </source>
</evidence>
<dbReference type="SUPFAM" id="SSF57850">
    <property type="entry name" value="RING/U-box"/>
    <property type="match status" value="1"/>
</dbReference>
<dbReference type="Pfam" id="PF17121">
    <property type="entry name" value="zf-C3HC4_5"/>
    <property type="match status" value="1"/>
</dbReference>
<gene>
    <name evidence="8" type="ORF">BOKJ2_LOCUS2989</name>
</gene>
<sequence>MKACPKCKSNQYTNRALVMMINECGHPLCQNCVDNIFARTANRCPYDGCERVLKKNSFWVQVFDDPRIEKENFIRKKVTKVYNFMEDNFDTLQEYNDYLEHVEELVWKLVHGEDVQAVEDEIAEFKDKNIDQIERNKRRLNPDDQWIKEVLDEEAKAAALKQTDPANDLNSILEEINSKPRSIISELRDSDLPAEMILDRERKVQIEAELAEKEERERKKKEKSSRRRVTDTASFGVIRVAGAAYVHELPQLPINGPAVPLLEDMATIGYLQNVRRPNDASLAGGFRSELACARALFELRWDFNLVG</sequence>
<evidence type="ECO:0000259" key="7">
    <source>
        <dbReference type="PROSITE" id="PS50089"/>
    </source>
</evidence>
<dbReference type="Proteomes" id="UP000783686">
    <property type="component" value="Unassembled WGS sequence"/>
</dbReference>
<dbReference type="GO" id="GO:0005675">
    <property type="term" value="C:transcription factor TFIIH holo complex"/>
    <property type="evidence" value="ECO:0007669"/>
    <property type="project" value="InterPro"/>
</dbReference>
<feature type="domain" description="RING-type" evidence="7">
    <location>
        <begin position="4"/>
        <end position="47"/>
    </location>
</feature>
<dbReference type="Gene3D" id="3.30.40.10">
    <property type="entry name" value="Zinc/RING finger domain, C3HC4 (zinc finger)"/>
    <property type="match status" value="1"/>
</dbReference>
<dbReference type="PROSITE" id="PS50089">
    <property type="entry name" value="ZF_RING_2"/>
    <property type="match status" value="1"/>
</dbReference>
<dbReference type="GO" id="GO:0008270">
    <property type="term" value="F:zinc ion binding"/>
    <property type="evidence" value="ECO:0007669"/>
    <property type="project" value="UniProtKB-KW"/>
</dbReference>
<dbReference type="EMBL" id="CAJFDH010000002">
    <property type="protein sequence ID" value="CAD5210041.1"/>
    <property type="molecule type" value="Genomic_DNA"/>
</dbReference>
<evidence type="ECO:0000256" key="4">
    <source>
        <dbReference type="ARBA" id="ARBA00022833"/>
    </source>
</evidence>
<dbReference type="SMART" id="SM00184">
    <property type="entry name" value="RING"/>
    <property type="match status" value="1"/>
</dbReference>
<keyword evidence="3 6" id="KW-0863">Zinc-finger</keyword>
<name>A0A811K2A1_9BILA</name>
<dbReference type="InterPro" id="IPR013083">
    <property type="entry name" value="Znf_RING/FYVE/PHD"/>
</dbReference>
<dbReference type="Pfam" id="PF25811">
    <property type="entry name" value="CAK-anch_MAT1"/>
    <property type="match status" value="1"/>
</dbReference>
<dbReference type="GO" id="GO:0061575">
    <property type="term" value="F:cyclin-dependent protein serine/threonine kinase activator activity"/>
    <property type="evidence" value="ECO:0007669"/>
    <property type="project" value="InterPro"/>
</dbReference>
<dbReference type="OrthoDB" id="5963at2759"/>
<keyword evidence="9" id="KW-1185">Reference proteome</keyword>
<dbReference type="InterPro" id="IPR004575">
    <property type="entry name" value="MAT1/Tfb3"/>
</dbReference>
<evidence type="ECO:0000256" key="2">
    <source>
        <dbReference type="ARBA" id="ARBA00022723"/>
    </source>
</evidence>
<evidence type="ECO:0000256" key="6">
    <source>
        <dbReference type="PROSITE-ProRule" id="PRU00175"/>
    </source>
</evidence>
<keyword evidence="2" id="KW-0479">Metal-binding</keyword>